<feature type="transmembrane region" description="Helical" evidence="1">
    <location>
        <begin position="6"/>
        <end position="27"/>
    </location>
</feature>
<name>A0ABP8QJQ1_9BACT</name>
<keyword evidence="1" id="KW-0812">Transmembrane</keyword>
<keyword evidence="1" id="KW-0472">Membrane</keyword>
<feature type="transmembrane region" description="Helical" evidence="1">
    <location>
        <begin position="39"/>
        <end position="64"/>
    </location>
</feature>
<evidence type="ECO:0000313" key="3">
    <source>
        <dbReference type="Proteomes" id="UP001501243"/>
    </source>
</evidence>
<gene>
    <name evidence="2" type="ORF">GCM10023172_31070</name>
</gene>
<accession>A0ABP8QJQ1</accession>
<dbReference type="RefSeq" id="WP_208131196.1">
    <property type="nucleotide sequence ID" value="NZ_BAABGQ010000008.1"/>
</dbReference>
<comment type="caution">
    <text evidence="2">The sequence shown here is derived from an EMBL/GenBank/DDBJ whole genome shotgun (WGS) entry which is preliminary data.</text>
</comment>
<organism evidence="2 3">
    <name type="scientific">Hymenobacter ginsengisoli</name>
    <dbReference type="NCBI Taxonomy" id="1051626"/>
    <lineage>
        <taxon>Bacteria</taxon>
        <taxon>Pseudomonadati</taxon>
        <taxon>Bacteroidota</taxon>
        <taxon>Cytophagia</taxon>
        <taxon>Cytophagales</taxon>
        <taxon>Hymenobacteraceae</taxon>
        <taxon>Hymenobacter</taxon>
    </lineage>
</organism>
<evidence type="ECO:0000256" key="1">
    <source>
        <dbReference type="SAM" id="Phobius"/>
    </source>
</evidence>
<protein>
    <submittedName>
        <fullName evidence="2">Uncharacterized protein</fullName>
    </submittedName>
</protein>
<proteinExistence type="predicted"/>
<evidence type="ECO:0000313" key="2">
    <source>
        <dbReference type="EMBL" id="GAA4504604.1"/>
    </source>
</evidence>
<sequence>MEIVKADFGIGFYVVSILVSGLLFFAWRRLWRRVFRSEAVVVIATSIAAIITTPVVLLALLWLLHSFTTS</sequence>
<dbReference type="Proteomes" id="UP001501243">
    <property type="component" value="Unassembled WGS sequence"/>
</dbReference>
<keyword evidence="3" id="KW-1185">Reference proteome</keyword>
<dbReference type="EMBL" id="BAABGQ010000008">
    <property type="protein sequence ID" value="GAA4504604.1"/>
    <property type="molecule type" value="Genomic_DNA"/>
</dbReference>
<reference evidence="3" key="1">
    <citation type="journal article" date="2019" name="Int. J. Syst. Evol. Microbiol.">
        <title>The Global Catalogue of Microorganisms (GCM) 10K type strain sequencing project: providing services to taxonomists for standard genome sequencing and annotation.</title>
        <authorList>
            <consortium name="The Broad Institute Genomics Platform"/>
            <consortium name="The Broad Institute Genome Sequencing Center for Infectious Disease"/>
            <person name="Wu L."/>
            <person name="Ma J."/>
        </authorList>
    </citation>
    <scope>NUCLEOTIDE SEQUENCE [LARGE SCALE GENOMIC DNA]</scope>
    <source>
        <strain evidence="3">JCM 17841</strain>
    </source>
</reference>
<keyword evidence="1" id="KW-1133">Transmembrane helix</keyword>